<dbReference type="Proteomes" id="UP000634136">
    <property type="component" value="Unassembled WGS sequence"/>
</dbReference>
<evidence type="ECO:0000313" key="5">
    <source>
        <dbReference type="EMBL" id="KAF7811292.1"/>
    </source>
</evidence>
<comment type="caution">
    <text evidence="5">The sequence shown here is derived from an EMBL/GenBank/DDBJ whole genome shotgun (WGS) entry which is preliminary data.</text>
</comment>
<dbReference type="InterPro" id="IPR016140">
    <property type="entry name" value="Bifunc_inhib/LTP/seed_store"/>
</dbReference>
<keyword evidence="6" id="KW-1185">Reference proteome</keyword>
<gene>
    <name evidence="5" type="ORF">G2W53_032268</name>
</gene>
<sequence>MAGKKKACVRLMMVVVVMMMMVDFAQVAEGVTCSPVALSPCAGAITSSSPPSSACCQKLREQKPCLCGYLKNPSLRQYVNSPGAKKVASACGITIPNC</sequence>
<feature type="chain" id="PRO_5032996806" evidence="3">
    <location>
        <begin position="28"/>
        <end position="98"/>
    </location>
</feature>
<evidence type="ECO:0000256" key="1">
    <source>
        <dbReference type="ARBA" id="ARBA00022448"/>
    </source>
</evidence>
<name>A0A834T072_9FABA</name>
<dbReference type="Pfam" id="PF00234">
    <property type="entry name" value="Tryp_alpha_amyl"/>
    <property type="match status" value="1"/>
</dbReference>
<feature type="domain" description="Bifunctional inhibitor/plant lipid transfer protein/seed storage helical" evidence="4">
    <location>
        <begin position="33"/>
        <end position="98"/>
    </location>
</feature>
<dbReference type="InterPro" id="IPR036312">
    <property type="entry name" value="Bifun_inhib/LTP/seed_sf"/>
</dbReference>
<keyword evidence="3" id="KW-0732">Signal</keyword>
<dbReference type="AlphaFoldDB" id="A0A834T072"/>
<dbReference type="SMART" id="SM00499">
    <property type="entry name" value="AAI"/>
    <property type="match status" value="1"/>
</dbReference>
<dbReference type="PANTHER" id="PTHR33214">
    <property type="entry name" value="BIFUNCTIONAL INHIBITOR/LIPID-TRANSFER PROTEIN/SEED STORAGE 2S ALBUMIN SUPERFAMILY PROTEIN"/>
    <property type="match status" value="1"/>
</dbReference>
<evidence type="ECO:0000313" key="6">
    <source>
        <dbReference type="Proteomes" id="UP000634136"/>
    </source>
</evidence>
<dbReference type="PANTHER" id="PTHR33214:SF44">
    <property type="entry name" value="NON-SPECIFIC LIPID TRANSFER PROTEIN GPI-ANCHORED 33"/>
    <property type="match status" value="1"/>
</dbReference>
<dbReference type="Gene3D" id="1.10.110.10">
    <property type="entry name" value="Plant lipid-transfer and hydrophobic proteins"/>
    <property type="match status" value="1"/>
</dbReference>
<dbReference type="InterPro" id="IPR033872">
    <property type="entry name" value="nsLTP2"/>
</dbReference>
<dbReference type="CDD" id="cd01959">
    <property type="entry name" value="nsLTP2"/>
    <property type="match status" value="1"/>
</dbReference>
<organism evidence="5 6">
    <name type="scientific">Senna tora</name>
    <dbReference type="NCBI Taxonomy" id="362788"/>
    <lineage>
        <taxon>Eukaryota</taxon>
        <taxon>Viridiplantae</taxon>
        <taxon>Streptophyta</taxon>
        <taxon>Embryophyta</taxon>
        <taxon>Tracheophyta</taxon>
        <taxon>Spermatophyta</taxon>
        <taxon>Magnoliopsida</taxon>
        <taxon>eudicotyledons</taxon>
        <taxon>Gunneridae</taxon>
        <taxon>Pentapetalae</taxon>
        <taxon>rosids</taxon>
        <taxon>fabids</taxon>
        <taxon>Fabales</taxon>
        <taxon>Fabaceae</taxon>
        <taxon>Caesalpinioideae</taxon>
        <taxon>Cassia clade</taxon>
        <taxon>Senna</taxon>
    </lineage>
</organism>
<protein>
    <submittedName>
        <fullName evidence="5">Non-specific lipid-transfer protein 2-like</fullName>
    </submittedName>
</protein>
<accession>A0A834T072</accession>
<keyword evidence="1" id="KW-0813">Transport</keyword>
<dbReference type="OrthoDB" id="665742at2759"/>
<reference evidence="5" key="1">
    <citation type="submission" date="2020-09" db="EMBL/GenBank/DDBJ databases">
        <title>Genome-Enabled Discovery of Anthraquinone Biosynthesis in Senna tora.</title>
        <authorList>
            <person name="Kang S.-H."/>
            <person name="Pandey R.P."/>
            <person name="Lee C.-M."/>
            <person name="Sim J.-S."/>
            <person name="Jeong J.-T."/>
            <person name="Choi B.-S."/>
            <person name="Jung M."/>
            <person name="Ginzburg D."/>
            <person name="Zhao K."/>
            <person name="Won S.Y."/>
            <person name="Oh T.-J."/>
            <person name="Yu Y."/>
            <person name="Kim N.-H."/>
            <person name="Lee O.R."/>
            <person name="Lee T.-H."/>
            <person name="Bashyal P."/>
            <person name="Kim T.-S."/>
            <person name="Lee W.-H."/>
            <person name="Kawkins C."/>
            <person name="Kim C.-K."/>
            <person name="Kim J.S."/>
            <person name="Ahn B.O."/>
            <person name="Rhee S.Y."/>
            <person name="Sohng J.K."/>
        </authorList>
    </citation>
    <scope>NUCLEOTIDE SEQUENCE</scope>
    <source>
        <tissue evidence="5">Leaf</tissue>
    </source>
</reference>
<dbReference type="SUPFAM" id="SSF47699">
    <property type="entry name" value="Bifunctional inhibitor/lipid-transfer protein/seed storage 2S albumin"/>
    <property type="match status" value="1"/>
</dbReference>
<evidence type="ECO:0000259" key="4">
    <source>
        <dbReference type="SMART" id="SM00499"/>
    </source>
</evidence>
<evidence type="ECO:0000256" key="2">
    <source>
        <dbReference type="ARBA" id="ARBA00023121"/>
    </source>
</evidence>
<keyword evidence="2" id="KW-0446">Lipid-binding</keyword>
<feature type="signal peptide" evidence="3">
    <location>
        <begin position="1"/>
        <end position="27"/>
    </location>
</feature>
<proteinExistence type="predicted"/>
<dbReference type="GO" id="GO:0008289">
    <property type="term" value="F:lipid binding"/>
    <property type="evidence" value="ECO:0007669"/>
    <property type="project" value="UniProtKB-KW"/>
</dbReference>
<dbReference type="GO" id="GO:0006869">
    <property type="term" value="P:lipid transport"/>
    <property type="evidence" value="ECO:0007669"/>
    <property type="project" value="InterPro"/>
</dbReference>
<evidence type="ECO:0000256" key="3">
    <source>
        <dbReference type="SAM" id="SignalP"/>
    </source>
</evidence>
<dbReference type="EMBL" id="JAAIUW010000010">
    <property type="protein sequence ID" value="KAF7811292.1"/>
    <property type="molecule type" value="Genomic_DNA"/>
</dbReference>